<keyword evidence="3" id="KW-1185">Reference proteome</keyword>
<feature type="region of interest" description="Disordered" evidence="1">
    <location>
        <begin position="110"/>
        <end position="142"/>
    </location>
</feature>
<dbReference type="EMBL" id="CP111014">
    <property type="protein sequence ID" value="WAQ99090.1"/>
    <property type="molecule type" value="Genomic_DNA"/>
</dbReference>
<proteinExistence type="predicted"/>
<evidence type="ECO:0000313" key="2">
    <source>
        <dbReference type="EMBL" id="WAQ99090.1"/>
    </source>
</evidence>
<sequence length="198" mass="21776">MPQDLHSAERLTQRAAQLGSHEAQLELLLRSPENLKADKKSNAQKRKGNKTSKQSAHGSYLTLPSLTDLVQDSISSSHKPSDTESLFDKIKPLIPELLLSESMVVTRATESTPSVNDNGYSKQKAVHKTGSKKTAPKISQSRSGSELNNGCKFYLENYADDLSEVSADSLECAVESCSTLHRRHNTMPDLSIFAIKCF</sequence>
<accession>A0ABY7DQY5</accession>
<dbReference type="Proteomes" id="UP001164746">
    <property type="component" value="Chromosome 3"/>
</dbReference>
<gene>
    <name evidence="2" type="ORF">MAR_023463</name>
</gene>
<feature type="compositionally biased region" description="Basic residues" evidence="1">
    <location>
        <begin position="124"/>
        <end position="135"/>
    </location>
</feature>
<feature type="compositionally biased region" description="Polar residues" evidence="1">
    <location>
        <begin position="110"/>
        <end position="121"/>
    </location>
</feature>
<feature type="region of interest" description="Disordered" evidence="1">
    <location>
        <begin position="30"/>
        <end position="60"/>
    </location>
</feature>
<protein>
    <submittedName>
        <fullName evidence="2">Uncharacterized protein</fullName>
    </submittedName>
</protein>
<evidence type="ECO:0000256" key="1">
    <source>
        <dbReference type="SAM" id="MobiDB-lite"/>
    </source>
</evidence>
<name>A0ABY7DQY5_MYAAR</name>
<feature type="compositionally biased region" description="Polar residues" evidence="1">
    <location>
        <begin position="51"/>
        <end position="60"/>
    </location>
</feature>
<organism evidence="2 3">
    <name type="scientific">Mya arenaria</name>
    <name type="common">Soft-shell clam</name>
    <dbReference type="NCBI Taxonomy" id="6604"/>
    <lineage>
        <taxon>Eukaryota</taxon>
        <taxon>Metazoa</taxon>
        <taxon>Spiralia</taxon>
        <taxon>Lophotrochozoa</taxon>
        <taxon>Mollusca</taxon>
        <taxon>Bivalvia</taxon>
        <taxon>Autobranchia</taxon>
        <taxon>Heteroconchia</taxon>
        <taxon>Euheterodonta</taxon>
        <taxon>Imparidentia</taxon>
        <taxon>Neoheterodontei</taxon>
        <taxon>Myida</taxon>
        <taxon>Myoidea</taxon>
        <taxon>Myidae</taxon>
        <taxon>Mya</taxon>
    </lineage>
</organism>
<reference evidence="2" key="1">
    <citation type="submission" date="2022-11" db="EMBL/GenBank/DDBJ databases">
        <title>Centuries of genome instability and evolution in soft-shell clam transmissible cancer (bioRxiv).</title>
        <authorList>
            <person name="Hart S.F.M."/>
            <person name="Yonemitsu M.A."/>
            <person name="Giersch R.M."/>
            <person name="Beal B.F."/>
            <person name="Arriagada G."/>
            <person name="Davis B.W."/>
            <person name="Ostrander E.A."/>
            <person name="Goff S.P."/>
            <person name="Metzger M.J."/>
        </authorList>
    </citation>
    <scope>NUCLEOTIDE SEQUENCE</scope>
    <source>
        <strain evidence="2">MELC-2E11</strain>
        <tissue evidence="2">Siphon/mantle</tissue>
    </source>
</reference>
<evidence type="ECO:0000313" key="3">
    <source>
        <dbReference type="Proteomes" id="UP001164746"/>
    </source>
</evidence>